<dbReference type="InterPro" id="IPR043502">
    <property type="entry name" value="DNA/RNA_pol_sf"/>
</dbReference>
<feature type="domain" description="Reverse transcriptase" evidence="1">
    <location>
        <begin position="52"/>
        <end position="122"/>
    </location>
</feature>
<protein>
    <submittedName>
        <fullName evidence="3">Uncharacterized protein</fullName>
    </submittedName>
</protein>
<dbReference type="Pfam" id="PF00078">
    <property type="entry name" value="RVT_1"/>
    <property type="match status" value="1"/>
</dbReference>
<dbReference type="Proteomes" id="UP000257109">
    <property type="component" value="Unassembled WGS sequence"/>
</dbReference>
<feature type="non-terminal residue" evidence="3">
    <location>
        <position position="1"/>
    </location>
</feature>
<dbReference type="Gene3D" id="3.30.70.270">
    <property type="match status" value="1"/>
</dbReference>
<feature type="non-terminal residue" evidence="3">
    <location>
        <position position="310"/>
    </location>
</feature>
<evidence type="ECO:0000259" key="1">
    <source>
        <dbReference type="Pfam" id="PF00078"/>
    </source>
</evidence>
<reference evidence="3" key="1">
    <citation type="submission" date="2018-05" db="EMBL/GenBank/DDBJ databases">
        <title>Draft genome of Mucuna pruriens seed.</title>
        <authorList>
            <person name="Nnadi N.E."/>
            <person name="Vos R."/>
            <person name="Hasami M.H."/>
            <person name="Devisetty U.K."/>
            <person name="Aguiy J.C."/>
        </authorList>
    </citation>
    <scope>NUCLEOTIDE SEQUENCE [LARGE SCALE GENOMIC DNA]</scope>
    <source>
        <strain evidence="3">JCA_2017</strain>
    </source>
</reference>
<sequence>MFGLELSIVEHQLPLKLEFPQVKQQLRRMKAEVLLKIKKEIENNLTLNTRATYQREIKTLFHDMMHKQIEVYVDDIIPKSKSEEEHITHLQNLFKHLRKYKLWLNPFICTFNVRLGKLLGFMICKPLDSLKNVVRWNEDCQNAFEKIKQYLLEPPILVPSVLGRPPIIYLVMLDESMGCVLGQHKEFGSKEHVIYYLSKKFTDCENLLCFGVTQQLRQYMLSYTTWLISKIDPIKYIIEKPTLIGRIALKGIALVEYLAYQPIEDYHSMQCEFPDEDIMTLFDEENHVNKRKWTLVFDGGVECIRHGKIA</sequence>
<dbReference type="OrthoDB" id="101614at2759"/>
<dbReference type="EMBL" id="QJKJ01006647">
    <property type="protein sequence ID" value="RDX85996.1"/>
    <property type="molecule type" value="Genomic_DNA"/>
</dbReference>
<dbReference type="PANTHER" id="PTHR48475:SF1">
    <property type="entry name" value="RNASE H TYPE-1 DOMAIN-CONTAINING PROTEIN"/>
    <property type="match status" value="1"/>
</dbReference>
<dbReference type="AlphaFoldDB" id="A0A371G615"/>
<accession>A0A371G615</accession>
<evidence type="ECO:0000313" key="4">
    <source>
        <dbReference type="Proteomes" id="UP000257109"/>
    </source>
</evidence>
<evidence type="ECO:0000313" key="3">
    <source>
        <dbReference type="EMBL" id="RDX85996.1"/>
    </source>
</evidence>
<dbReference type="Pfam" id="PF17919">
    <property type="entry name" value="RT_RNaseH_2"/>
    <property type="match status" value="1"/>
</dbReference>
<feature type="domain" description="Reverse transcriptase/retrotransposon-derived protein RNase H-like" evidence="2">
    <location>
        <begin position="136"/>
        <end position="205"/>
    </location>
</feature>
<dbReference type="InterPro" id="IPR000477">
    <property type="entry name" value="RT_dom"/>
</dbReference>
<dbReference type="SUPFAM" id="SSF56672">
    <property type="entry name" value="DNA/RNA polymerases"/>
    <property type="match status" value="1"/>
</dbReference>
<comment type="caution">
    <text evidence="3">The sequence shown here is derived from an EMBL/GenBank/DDBJ whole genome shotgun (WGS) entry which is preliminary data.</text>
</comment>
<evidence type="ECO:0000259" key="2">
    <source>
        <dbReference type="Pfam" id="PF17919"/>
    </source>
</evidence>
<proteinExistence type="predicted"/>
<dbReference type="PANTHER" id="PTHR48475">
    <property type="entry name" value="RIBONUCLEASE H"/>
    <property type="match status" value="1"/>
</dbReference>
<dbReference type="InterPro" id="IPR043128">
    <property type="entry name" value="Rev_trsase/Diguanyl_cyclase"/>
</dbReference>
<organism evidence="3 4">
    <name type="scientific">Mucuna pruriens</name>
    <name type="common">Velvet bean</name>
    <name type="synonym">Dolichos pruriens</name>
    <dbReference type="NCBI Taxonomy" id="157652"/>
    <lineage>
        <taxon>Eukaryota</taxon>
        <taxon>Viridiplantae</taxon>
        <taxon>Streptophyta</taxon>
        <taxon>Embryophyta</taxon>
        <taxon>Tracheophyta</taxon>
        <taxon>Spermatophyta</taxon>
        <taxon>Magnoliopsida</taxon>
        <taxon>eudicotyledons</taxon>
        <taxon>Gunneridae</taxon>
        <taxon>Pentapetalae</taxon>
        <taxon>rosids</taxon>
        <taxon>fabids</taxon>
        <taxon>Fabales</taxon>
        <taxon>Fabaceae</taxon>
        <taxon>Papilionoideae</taxon>
        <taxon>50 kb inversion clade</taxon>
        <taxon>NPAAA clade</taxon>
        <taxon>indigoferoid/millettioid clade</taxon>
        <taxon>Phaseoleae</taxon>
        <taxon>Mucuna</taxon>
    </lineage>
</organism>
<gene>
    <name evidence="3" type="ORF">CR513_32724</name>
</gene>
<keyword evidence="4" id="KW-1185">Reference proteome</keyword>
<dbReference type="InterPro" id="IPR041577">
    <property type="entry name" value="RT_RNaseH_2"/>
</dbReference>
<name>A0A371G615_MUCPR</name>